<dbReference type="AlphaFoldDB" id="A0A3B0K1Q2"/>
<dbReference type="OMA" id="WNYDVDE"/>
<protein>
    <submittedName>
        <fullName evidence="2">Uncharacterized protein</fullName>
    </submittedName>
</protein>
<dbReference type="Pfam" id="PF06477">
    <property type="entry name" value="DUF1091"/>
    <property type="match status" value="1"/>
</dbReference>
<dbReference type="Proteomes" id="UP000268350">
    <property type="component" value="Unassembled WGS sequence"/>
</dbReference>
<reference evidence="3" key="1">
    <citation type="submission" date="2018-01" db="EMBL/GenBank/DDBJ databases">
        <authorList>
            <person name="Alioto T."/>
            <person name="Alioto T."/>
        </authorList>
    </citation>
    <scope>NUCLEOTIDE SEQUENCE [LARGE SCALE GENOMIC DNA]</scope>
</reference>
<dbReference type="OrthoDB" id="8043478at2759"/>
<gene>
    <name evidence="2" type="ORF">DGUA_6G011702</name>
</gene>
<keyword evidence="1" id="KW-0732">Signal</keyword>
<evidence type="ECO:0000313" key="2">
    <source>
        <dbReference type="EMBL" id="SPP78941.1"/>
    </source>
</evidence>
<sequence>MLWVNTGPWLLLHLLLQGAVGERKWEYEPVFVSTHTTDERQLKIGAKIDRLKRGEFAISASLEWNYDVDETTMVEGHAFRSFSGAESAYKLIPFSIPTTPFSKFIDTYYKDVFITNLGNCSNLPKFKRKFQLPWPRGTYNLTQCVFNGKGLPEVLPLGYYKIFFTASGDNEQPTWGFVMILHTTAKFF</sequence>
<accession>A0A3B0K1Q2</accession>
<feature type="chain" id="PRO_5017405808" evidence="1">
    <location>
        <begin position="22"/>
        <end position="188"/>
    </location>
</feature>
<evidence type="ECO:0000256" key="1">
    <source>
        <dbReference type="SAM" id="SignalP"/>
    </source>
</evidence>
<dbReference type="InterPro" id="IPR010512">
    <property type="entry name" value="DUF1091"/>
</dbReference>
<evidence type="ECO:0000313" key="3">
    <source>
        <dbReference type="Proteomes" id="UP000268350"/>
    </source>
</evidence>
<name>A0A3B0K1Q2_DROGU</name>
<proteinExistence type="predicted"/>
<organism evidence="2 3">
    <name type="scientific">Drosophila guanche</name>
    <name type="common">Fruit fly</name>
    <dbReference type="NCBI Taxonomy" id="7266"/>
    <lineage>
        <taxon>Eukaryota</taxon>
        <taxon>Metazoa</taxon>
        <taxon>Ecdysozoa</taxon>
        <taxon>Arthropoda</taxon>
        <taxon>Hexapoda</taxon>
        <taxon>Insecta</taxon>
        <taxon>Pterygota</taxon>
        <taxon>Neoptera</taxon>
        <taxon>Endopterygota</taxon>
        <taxon>Diptera</taxon>
        <taxon>Brachycera</taxon>
        <taxon>Muscomorpha</taxon>
        <taxon>Ephydroidea</taxon>
        <taxon>Drosophilidae</taxon>
        <taxon>Drosophila</taxon>
        <taxon>Sophophora</taxon>
    </lineage>
</organism>
<dbReference type="PANTHER" id="PTHR21112">
    <property type="entry name" value="CHEMOSENSORY PROTEIN A 29A-RELATED"/>
    <property type="match status" value="1"/>
</dbReference>
<dbReference type="PANTHER" id="PTHR21112:SF0">
    <property type="entry name" value="CHEMOSENSORY PROTEIN A 29A-RELATED"/>
    <property type="match status" value="1"/>
</dbReference>
<keyword evidence="3" id="KW-1185">Reference proteome</keyword>
<dbReference type="EMBL" id="OUUW01000004">
    <property type="protein sequence ID" value="SPP78941.1"/>
    <property type="molecule type" value="Genomic_DNA"/>
</dbReference>
<feature type="signal peptide" evidence="1">
    <location>
        <begin position="1"/>
        <end position="21"/>
    </location>
</feature>